<feature type="region of interest" description="Disordered" evidence="1">
    <location>
        <begin position="48"/>
        <end position="97"/>
    </location>
</feature>
<evidence type="ECO:0000313" key="2">
    <source>
        <dbReference type="EMBL" id="MFC5744761.1"/>
    </source>
</evidence>
<proteinExistence type="predicted"/>
<organism evidence="2 3">
    <name type="scientific">Actinomadura rugatobispora</name>
    <dbReference type="NCBI Taxonomy" id="1994"/>
    <lineage>
        <taxon>Bacteria</taxon>
        <taxon>Bacillati</taxon>
        <taxon>Actinomycetota</taxon>
        <taxon>Actinomycetes</taxon>
        <taxon>Streptosporangiales</taxon>
        <taxon>Thermomonosporaceae</taxon>
        <taxon>Actinomadura</taxon>
    </lineage>
</organism>
<gene>
    <name evidence="2" type="ORF">ACFPZN_03950</name>
</gene>
<evidence type="ECO:0000313" key="3">
    <source>
        <dbReference type="Proteomes" id="UP001596074"/>
    </source>
</evidence>
<evidence type="ECO:0000256" key="1">
    <source>
        <dbReference type="SAM" id="MobiDB-lite"/>
    </source>
</evidence>
<accession>A0ABW0ZN97</accession>
<dbReference type="Proteomes" id="UP001596074">
    <property type="component" value="Unassembled WGS sequence"/>
</dbReference>
<dbReference type="RefSeq" id="WP_378280210.1">
    <property type="nucleotide sequence ID" value="NZ_JBHSON010000004.1"/>
</dbReference>
<reference evidence="3" key="1">
    <citation type="journal article" date="2019" name="Int. J. Syst. Evol. Microbiol.">
        <title>The Global Catalogue of Microorganisms (GCM) 10K type strain sequencing project: providing services to taxonomists for standard genome sequencing and annotation.</title>
        <authorList>
            <consortium name="The Broad Institute Genomics Platform"/>
            <consortium name="The Broad Institute Genome Sequencing Center for Infectious Disease"/>
            <person name="Wu L."/>
            <person name="Ma J."/>
        </authorList>
    </citation>
    <scope>NUCLEOTIDE SEQUENCE [LARGE SCALE GENOMIC DNA]</scope>
    <source>
        <strain evidence="3">KCTC 42087</strain>
    </source>
</reference>
<comment type="caution">
    <text evidence="2">The sequence shown here is derived from an EMBL/GenBank/DDBJ whole genome shotgun (WGS) entry which is preliminary data.</text>
</comment>
<keyword evidence="3" id="KW-1185">Reference proteome</keyword>
<sequence length="97" mass="11058">MPARDPKARSEIARTAALVNLAKQANWVEMTAPARRKSPVTFEYWLDRTKTEHPDAPPRQQQRMAEAAWRARQRQNSKKAVEARKAKRQPKPKAGAA</sequence>
<protein>
    <submittedName>
        <fullName evidence="2">Uncharacterized protein</fullName>
    </submittedName>
</protein>
<name>A0ABW0ZN97_9ACTN</name>
<dbReference type="EMBL" id="JBHSON010000004">
    <property type="protein sequence ID" value="MFC5744761.1"/>
    <property type="molecule type" value="Genomic_DNA"/>
</dbReference>